<proteinExistence type="predicted"/>
<reference evidence="3 4" key="1">
    <citation type="submission" date="2018-04" db="EMBL/GenBank/DDBJ databases">
        <title>The genome of golden apple snail Pomacea canaliculata provides insight into stress tolerance and invasive adaptation.</title>
        <authorList>
            <person name="Liu C."/>
            <person name="Liu B."/>
            <person name="Ren Y."/>
            <person name="Zhang Y."/>
            <person name="Wang H."/>
            <person name="Li S."/>
            <person name="Jiang F."/>
            <person name="Yin L."/>
            <person name="Zhang G."/>
            <person name="Qian W."/>
            <person name="Fan W."/>
        </authorList>
    </citation>
    <scope>NUCLEOTIDE SEQUENCE [LARGE SCALE GENOMIC DNA]</scope>
    <source>
        <strain evidence="3">SZHN2017</strain>
        <tissue evidence="3">Muscle</tissue>
    </source>
</reference>
<comment type="caution">
    <text evidence="3">The sequence shown here is derived from an EMBL/GenBank/DDBJ whole genome shotgun (WGS) entry which is preliminary data.</text>
</comment>
<evidence type="ECO:0000259" key="2">
    <source>
        <dbReference type="Pfam" id="PF25779"/>
    </source>
</evidence>
<feature type="region of interest" description="Disordered" evidence="1">
    <location>
        <begin position="247"/>
        <end position="267"/>
    </location>
</feature>
<feature type="compositionally biased region" description="Basic and acidic residues" evidence="1">
    <location>
        <begin position="554"/>
        <end position="574"/>
    </location>
</feature>
<dbReference type="OrthoDB" id="10666671at2759"/>
<organism evidence="3 4">
    <name type="scientific">Pomacea canaliculata</name>
    <name type="common">Golden apple snail</name>
    <dbReference type="NCBI Taxonomy" id="400727"/>
    <lineage>
        <taxon>Eukaryota</taxon>
        <taxon>Metazoa</taxon>
        <taxon>Spiralia</taxon>
        <taxon>Lophotrochozoa</taxon>
        <taxon>Mollusca</taxon>
        <taxon>Gastropoda</taxon>
        <taxon>Caenogastropoda</taxon>
        <taxon>Architaenioglossa</taxon>
        <taxon>Ampullarioidea</taxon>
        <taxon>Ampullariidae</taxon>
        <taxon>Pomacea</taxon>
    </lineage>
</organism>
<feature type="compositionally biased region" description="Polar residues" evidence="1">
    <location>
        <begin position="521"/>
        <end position="536"/>
    </location>
</feature>
<evidence type="ECO:0000313" key="3">
    <source>
        <dbReference type="EMBL" id="PVD31506.1"/>
    </source>
</evidence>
<feature type="domain" description="CENPJ tubulin-binding region" evidence="2">
    <location>
        <begin position="427"/>
        <end position="506"/>
    </location>
</feature>
<feature type="region of interest" description="Disordered" evidence="1">
    <location>
        <begin position="818"/>
        <end position="841"/>
    </location>
</feature>
<feature type="compositionally biased region" description="Basic and acidic residues" evidence="1">
    <location>
        <begin position="583"/>
        <end position="608"/>
    </location>
</feature>
<dbReference type="STRING" id="400727.A0A2T7PDL3"/>
<accession>A0A2T7PDL3</accession>
<feature type="compositionally biased region" description="Basic and acidic residues" evidence="1">
    <location>
        <begin position="775"/>
        <end position="784"/>
    </location>
</feature>
<evidence type="ECO:0000313" key="4">
    <source>
        <dbReference type="Proteomes" id="UP000245119"/>
    </source>
</evidence>
<dbReference type="AlphaFoldDB" id="A0A2T7PDL3"/>
<feature type="region of interest" description="Disordered" evidence="1">
    <location>
        <begin position="716"/>
        <end position="789"/>
    </location>
</feature>
<dbReference type="Proteomes" id="UP000245119">
    <property type="component" value="Linkage Group LG4"/>
</dbReference>
<feature type="compositionally biased region" description="Low complexity" evidence="1">
    <location>
        <begin position="381"/>
        <end position="397"/>
    </location>
</feature>
<protein>
    <recommendedName>
        <fullName evidence="2">CENPJ tubulin-binding region domain-containing protein</fullName>
    </recommendedName>
</protein>
<feature type="compositionally biased region" description="Polar residues" evidence="1">
    <location>
        <begin position="168"/>
        <end position="179"/>
    </location>
</feature>
<feature type="compositionally biased region" description="Acidic residues" evidence="1">
    <location>
        <begin position="405"/>
        <end position="418"/>
    </location>
</feature>
<feature type="region of interest" description="Disordered" evidence="1">
    <location>
        <begin position="146"/>
        <end position="179"/>
    </location>
</feature>
<dbReference type="Pfam" id="PF25779">
    <property type="entry name" value="Tubulin-bind_CPAP"/>
    <property type="match status" value="1"/>
</dbReference>
<evidence type="ECO:0000256" key="1">
    <source>
        <dbReference type="SAM" id="MobiDB-lite"/>
    </source>
</evidence>
<feature type="compositionally biased region" description="Polar residues" evidence="1">
    <location>
        <begin position="451"/>
        <end position="463"/>
    </location>
</feature>
<keyword evidence="4" id="KW-1185">Reference proteome</keyword>
<feature type="compositionally biased region" description="Acidic residues" evidence="1">
    <location>
        <begin position="612"/>
        <end position="621"/>
    </location>
</feature>
<sequence length="908" mass="101043">MGSRTGKDPAMFSNAVNDLVSISSPDPGANITMDILEQQQAKEQARLLNRFRELRQWQQKQQDQLMQQQHLQLEVLRGEQLRVQMLIASQRGAQWGDGKVLTKAEGFHKPSPLLMTPPHHARRGVGIGAELAKTIMTVSTDSGLDSLPKPIMYPVSPSNDEDKYTNPELFSNPGSQGDELQSLDEQCQYLDQTDGRSDASSDSFILPPVLGLLPKEQQALLHERQQAVVEESASPTFSLVHTASIARQPTRASSLTSATMEQTSLPATLSSKSASQSENHLQMQGHWEQPLMSDKHPFHQAQLLDKQPFHQPPLQQGQRTELRPGVDESSMHRHLMMYETQGQDSFRYGQEAQVNEFAPRCKDLSPGKYQHPVPTKSLQNQHKAQQQQRSLQQQVWQDGDKSSEEEKDDAEESDEELEVTVMAAASPDERPIKPGLQGKMTFEQLLEEQMASEQSGRTENLLFSSLEVKGQISREKVKEEEEEKQEVHGSTKRPFLRKGEGIARFLKPAKRPPPKKSSSANQAQRASIPSRSSQPGAGNEGEKPSQQRKMQPRRQLDKKGVSKDKRKDSEDRPLPEMLKLIKRRSEGGKKVQRETKPEVCDRVPDHAAESSADTEDVDTIPDDASFIARLRERQQTDPAEVEELEEFELLEDVADNMSLVSNSSVVARLVTPNKQRQKTAVTDLKSYLAQKKMSASSPFERNAAIGNLMALSSLQMPVSQPKEKKTEMNSVEEQDKVKSECIRHDTDLSSDTLTDSSTDEEPENKGISVQVKKTAKYDSDESEKAGVTNGLSQEELTGVQERVSGLLFSSKFSFFNQKKSCSPESENSELKTAPSPTKSVTRKVATLQSRLAAANDTAALLQRLSAHAGLLTSKFSTEQNSLQSQEAAKDVSQHDLSGMSLNMPSLCL</sequence>
<feature type="compositionally biased region" description="Basic and acidic residues" evidence="1">
    <location>
        <begin position="721"/>
        <end position="747"/>
    </location>
</feature>
<name>A0A2T7PDL3_POMCA</name>
<feature type="compositionally biased region" description="Basic and acidic residues" evidence="1">
    <location>
        <begin position="472"/>
        <end position="489"/>
    </location>
</feature>
<dbReference type="InterPro" id="IPR058029">
    <property type="entry name" value="Tubulin-bd_CENPJ"/>
</dbReference>
<gene>
    <name evidence="3" type="ORF">C0Q70_06918</name>
</gene>
<dbReference type="EMBL" id="PZQS01000004">
    <property type="protein sequence ID" value="PVD31506.1"/>
    <property type="molecule type" value="Genomic_DNA"/>
</dbReference>
<feature type="region of interest" description="Disordered" evidence="1">
    <location>
        <begin position="361"/>
        <end position="640"/>
    </location>
</feature>